<feature type="transmembrane region" description="Helical" evidence="7">
    <location>
        <begin position="298"/>
        <end position="319"/>
    </location>
</feature>
<sequence length="433" mass="45175">MWATLLIAARNLVQHRRRSLLLGGALAAVTALLLLLGAIATGARAAMLQSATTLLTGHVNVGGFYKPRAGAASPVLGRAPEVLAEVRRLVPELTFAAERGRGFGKAISDRAALDVVLAGVDVSAETSFGRRLQMVTGDAAGLAHPGTLLLFEDQARRLGVGVGDAVTLSAQTPRGVRNTVDLRVVAVARSAGALSSFVAFLPGEDLRRLQQLGPGTTGALHLFLRDPAEAPAVAARLRAGLARVGWPLVDADPQPYWQKLEGLEAEPWTGQRLDVSTWEDELSFLGWVFSALRGLTGVLGVVLMGIVVVGITNTLWIAIRERTREIGTLRAIGMGRGQVLRLFLAEAALLALAGAAAGALAAAGLAAGLDRLQLPLPDALQILLVERHLALAVEPLAALRGAAVVVAVTTLAALYPALRAARLSPVSAMQHLG</sequence>
<keyword evidence="3" id="KW-1003">Cell membrane</keyword>
<keyword evidence="4 7" id="KW-0812">Transmembrane</keyword>
<reference evidence="10" key="1">
    <citation type="journal article" date="2020" name="Appl. Environ. Microbiol.">
        <title>Diazotrophic Anaeromyxobacter Isolates from Soils.</title>
        <authorList>
            <person name="Masuda Y."/>
            <person name="Yamanaka H."/>
            <person name="Xu Z.X."/>
            <person name="Shiratori Y."/>
            <person name="Aono T."/>
            <person name="Amachi S."/>
            <person name="Senoo K."/>
            <person name="Itoh H."/>
        </authorList>
    </citation>
    <scope>NUCLEOTIDE SEQUENCE [LARGE SCALE GENOMIC DNA]</scope>
    <source>
        <strain evidence="10">R267</strain>
    </source>
</reference>
<keyword evidence="6 7" id="KW-0472">Membrane</keyword>
<evidence type="ECO:0000256" key="7">
    <source>
        <dbReference type="SAM" id="Phobius"/>
    </source>
</evidence>
<comment type="subcellular location">
    <subcellularLocation>
        <location evidence="1">Cell membrane</location>
        <topology evidence="1">Multi-pass membrane protein</topology>
    </subcellularLocation>
</comment>
<evidence type="ECO:0000256" key="1">
    <source>
        <dbReference type="ARBA" id="ARBA00004651"/>
    </source>
</evidence>
<evidence type="ECO:0000313" key="9">
    <source>
        <dbReference type="EMBL" id="GEJ57780.1"/>
    </source>
</evidence>
<evidence type="ECO:0000256" key="6">
    <source>
        <dbReference type="ARBA" id="ARBA00023136"/>
    </source>
</evidence>
<organism evidence="9 10">
    <name type="scientific">Anaeromyxobacter diazotrophicus</name>
    <dbReference type="NCBI Taxonomy" id="2590199"/>
    <lineage>
        <taxon>Bacteria</taxon>
        <taxon>Pseudomonadati</taxon>
        <taxon>Myxococcota</taxon>
        <taxon>Myxococcia</taxon>
        <taxon>Myxococcales</taxon>
        <taxon>Cystobacterineae</taxon>
        <taxon>Anaeromyxobacteraceae</taxon>
        <taxon>Anaeromyxobacter</taxon>
    </lineage>
</organism>
<gene>
    <name evidence="9" type="ORF">AMYX_25210</name>
</gene>
<accession>A0A7I9VNW6</accession>
<dbReference type="RefSeq" id="WP_176065663.1">
    <property type="nucleotide sequence ID" value="NZ_BJTG01000005.1"/>
</dbReference>
<evidence type="ECO:0000256" key="4">
    <source>
        <dbReference type="ARBA" id="ARBA00022692"/>
    </source>
</evidence>
<dbReference type="GO" id="GO:0044874">
    <property type="term" value="P:lipoprotein localization to outer membrane"/>
    <property type="evidence" value="ECO:0007669"/>
    <property type="project" value="TreeGrafter"/>
</dbReference>
<evidence type="ECO:0000259" key="8">
    <source>
        <dbReference type="Pfam" id="PF02687"/>
    </source>
</evidence>
<comment type="caution">
    <text evidence="9">The sequence shown here is derived from an EMBL/GenBank/DDBJ whole genome shotgun (WGS) entry which is preliminary data.</text>
</comment>
<protein>
    <recommendedName>
        <fullName evidence="8">ABC3 transporter permease C-terminal domain-containing protein</fullName>
    </recommendedName>
</protein>
<feature type="transmembrane region" description="Helical" evidence="7">
    <location>
        <begin position="340"/>
        <end position="367"/>
    </location>
</feature>
<dbReference type="EMBL" id="BJTG01000005">
    <property type="protein sequence ID" value="GEJ57780.1"/>
    <property type="molecule type" value="Genomic_DNA"/>
</dbReference>
<keyword evidence="10" id="KW-1185">Reference proteome</keyword>
<dbReference type="Proteomes" id="UP000503640">
    <property type="component" value="Unassembled WGS sequence"/>
</dbReference>
<evidence type="ECO:0000256" key="3">
    <source>
        <dbReference type="ARBA" id="ARBA00022475"/>
    </source>
</evidence>
<dbReference type="InterPro" id="IPR003838">
    <property type="entry name" value="ABC3_permease_C"/>
</dbReference>
<dbReference type="PANTHER" id="PTHR30489">
    <property type="entry name" value="LIPOPROTEIN-RELEASING SYSTEM TRANSMEMBRANE PROTEIN LOLE"/>
    <property type="match status" value="1"/>
</dbReference>
<feature type="domain" description="ABC3 transporter permease C-terminal" evidence="8">
    <location>
        <begin position="298"/>
        <end position="425"/>
    </location>
</feature>
<feature type="transmembrane region" description="Helical" evidence="7">
    <location>
        <begin position="397"/>
        <end position="418"/>
    </location>
</feature>
<dbReference type="InterPro" id="IPR051447">
    <property type="entry name" value="Lipoprotein-release_system"/>
</dbReference>
<comment type="similarity">
    <text evidence="2">Belongs to the ABC-4 integral membrane protein family. LolC/E subfamily.</text>
</comment>
<dbReference type="Pfam" id="PF02687">
    <property type="entry name" value="FtsX"/>
    <property type="match status" value="1"/>
</dbReference>
<dbReference type="GO" id="GO:0098797">
    <property type="term" value="C:plasma membrane protein complex"/>
    <property type="evidence" value="ECO:0007669"/>
    <property type="project" value="TreeGrafter"/>
</dbReference>
<keyword evidence="5 7" id="KW-1133">Transmembrane helix</keyword>
<evidence type="ECO:0000256" key="2">
    <source>
        <dbReference type="ARBA" id="ARBA00005236"/>
    </source>
</evidence>
<evidence type="ECO:0000313" key="10">
    <source>
        <dbReference type="Proteomes" id="UP000503640"/>
    </source>
</evidence>
<name>A0A7I9VNW6_9BACT</name>
<dbReference type="AlphaFoldDB" id="A0A7I9VNW6"/>
<evidence type="ECO:0000256" key="5">
    <source>
        <dbReference type="ARBA" id="ARBA00022989"/>
    </source>
</evidence>
<proteinExistence type="inferred from homology"/>
<dbReference type="PANTHER" id="PTHR30489:SF0">
    <property type="entry name" value="LIPOPROTEIN-RELEASING SYSTEM TRANSMEMBRANE PROTEIN LOLE"/>
    <property type="match status" value="1"/>
</dbReference>